<organism evidence="2 3">
    <name type="scientific">Dryococelus australis</name>
    <dbReference type="NCBI Taxonomy" id="614101"/>
    <lineage>
        <taxon>Eukaryota</taxon>
        <taxon>Metazoa</taxon>
        <taxon>Ecdysozoa</taxon>
        <taxon>Arthropoda</taxon>
        <taxon>Hexapoda</taxon>
        <taxon>Insecta</taxon>
        <taxon>Pterygota</taxon>
        <taxon>Neoptera</taxon>
        <taxon>Polyneoptera</taxon>
        <taxon>Phasmatodea</taxon>
        <taxon>Verophasmatodea</taxon>
        <taxon>Anareolatae</taxon>
        <taxon>Phasmatidae</taxon>
        <taxon>Eurycanthinae</taxon>
        <taxon>Dryococelus</taxon>
    </lineage>
</organism>
<name>A0ABQ9HRL3_9NEOP</name>
<dbReference type="SUPFAM" id="SSF56672">
    <property type="entry name" value="DNA/RNA polymerases"/>
    <property type="match status" value="1"/>
</dbReference>
<dbReference type="InterPro" id="IPR050951">
    <property type="entry name" value="Retrovirus_Pol_polyprotein"/>
</dbReference>
<evidence type="ECO:0000313" key="2">
    <source>
        <dbReference type="EMBL" id="KAJ8887028.1"/>
    </source>
</evidence>
<dbReference type="PANTHER" id="PTHR37984:SF5">
    <property type="entry name" value="PROTEIN NYNRIN-LIKE"/>
    <property type="match status" value="1"/>
</dbReference>
<feature type="region of interest" description="Disordered" evidence="1">
    <location>
        <begin position="107"/>
        <end position="140"/>
    </location>
</feature>
<gene>
    <name evidence="2" type="ORF">PR048_013243</name>
</gene>
<reference evidence="2 3" key="1">
    <citation type="submission" date="2023-02" db="EMBL/GenBank/DDBJ databases">
        <title>LHISI_Scaffold_Assembly.</title>
        <authorList>
            <person name="Stuart O.P."/>
            <person name="Cleave R."/>
            <person name="Magrath M.J.L."/>
            <person name="Mikheyev A.S."/>
        </authorList>
    </citation>
    <scope>NUCLEOTIDE SEQUENCE [LARGE SCALE GENOMIC DNA]</scope>
    <source>
        <strain evidence="2">Daus_M_001</strain>
        <tissue evidence="2">Leg muscle</tissue>
    </source>
</reference>
<proteinExistence type="predicted"/>
<dbReference type="EMBL" id="JARBHB010000004">
    <property type="protein sequence ID" value="KAJ8887028.1"/>
    <property type="molecule type" value="Genomic_DNA"/>
</dbReference>
<evidence type="ECO:0000256" key="1">
    <source>
        <dbReference type="SAM" id="MobiDB-lite"/>
    </source>
</evidence>
<accession>A0ABQ9HRL3</accession>
<feature type="compositionally biased region" description="Basic and acidic residues" evidence="1">
    <location>
        <begin position="107"/>
        <end position="119"/>
    </location>
</feature>
<dbReference type="Proteomes" id="UP001159363">
    <property type="component" value="Chromosome X"/>
</dbReference>
<sequence length="433" mass="49818">MGYFLTCILRNLTSLMSGSNGISNIPFIYEHKVYRRNNNSVMWPFYYTALCPKPRSYLIHNVSTLTMPNMMSLLINSATIVLLQEDSYELEKALEVAKILHQTKNNSERFQQDREDHNILRLQSSSRQNRSRGNEARCQQARSTPRSHNCGISVIRHRYGKCPAHGQVCLNCNKLNHFKRMCRSRVTRDYKLINIVQNNDDDSDFCISSIYSLCTKSINIIFHCITVLCLLDSGAQANILSVSKLKCHSLNEHQFGCSPKPAHLTLDPDVQQMIESKSFISLRCNFFHFGRSFYIMRAPRPVHLTPPLAIIDDEFDNLKRLTTNWSVLTYFNPKEQITISVNASKDTLGATLVIVFGCIKFDHYIYSQVVKVVTHKSPISIIKKTIREVPPWLQRLMLKLQQYTINLNYVPGKCMYIADRLSAMIPNITTIHD</sequence>
<evidence type="ECO:0000313" key="3">
    <source>
        <dbReference type="Proteomes" id="UP001159363"/>
    </source>
</evidence>
<dbReference type="InterPro" id="IPR043502">
    <property type="entry name" value="DNA/RNA_pol_sf"/>
</dbReference>
<dbReference type="PANTHER" id="PTHR37984">
    <property type="entry name" value="PROTEIN CBG26694"/>
    <property type="match status" value="1"/>
</dbReference>
<protein>
    <submittedName>
        <fullName evidence="2">Uncharacterized protein</fullName>
    </submittedName>
</protein>
<keyword evidence="3" id="KW-1185">Reference proteome</keyword>
<comment type="caution">
    <text evidence="2">The sequence shown here is derived from an EMBL/GenBank/DDBJ whole genome shotgun (WGS) entry which is preliminary data.</text>
</comment>